<keyword evidence="3" id="KW-1185">Reference proteome</keyword>
<evidence type="ECO:0000256" key="1">
    <source>
        <dbReference type="SAM" id="SignalP"/>
    </source>
</evidence>
<comment type="caution">
    <text evidence="2">The sequence shown here is derived from an EMBL/GenBank/DDBJ whole genome shotgun (WGS) entry which is preliminary data.</text>
</comment>
<dbReference type="RefSeq" id="WP_311935361.1">
    <property type="nucleotide sequence ID" value="NZ_JAVSCK010000001.1"/>
</dbReference>
<feature type="chain" id="PRO_5045536452" description="Lipoprotein" evidence="1">
    <location>
        <begin position="23"/>
        <end position="500"/>
    </location>
</feature>
<dbReference type="Proteomes" id="UP001597163">
    <property type="component" value="Unassembled WGS sequence"/>
</dbReference>
<evidence type="ECO:0000313" key="2">
    <source>
        <dbReference type="EMBL" id="MFD1161045.1"/>
    </source>
</evidence>
<keyword evidence="1" id="KW-0732">Signal</keyword>
<evidence type="ECO:0000313" key="3">
    <source>
        <dbReference type="Proteomes" id="UP001597163"/>
    </source>
</evidence>
<gene>
    <name evidence="2" type="ORF">ACFQ2E_01365</name>
</gene>
<evidence type="ECO:0008006" key="4">
    <source>
        <dbReference type="Google" id="ProtNLM"/>
    </source>
</evidence>
<sequence>MKNFLKSTLIICLLIIINSCSKNESVNDESNEVVNDPKYGISQDASNSLIFRTYTTEGDVSFYGTKDSDGTVISVDYVMVKVEEFDDPILIDLLENGRIESISSPNGEYIGIEWLNETEIKLLAISENGNQVYFQTNLNSPLEEGDEITFLSKGVKTKSKKNNSLKSNIKPGANLKVRLRMDGQPFDDANVIVEARGVDNKGDLMNYSYKAKPQSIENGVFSFYISEPVAEEIDFNKVCSKAEDVLGTLCSGIEPLMASGAVAGTTYLCSQVGVAFNVAGLPAYGTCEVLTKSLLLYCSTLGASPAPGAPSIASKICQLINTPILPSKYKLSVGIYINVGGIYVLNADQDQNVSGPFGDMIFEIPENELFKIYAGQYNGYWSGNIISQSYLSNNIVTQEWFIWLSILENGEVLYNFNEWTVAPFWGAGAISKGSKLSGTIKTIYSTNEFGEFVIDDTSSIINTGGAYTLGLDGIETYLGPPISAFVRTTIDKSYIMSKSK</sequence>
<proteinExistence type="predicted"/>
<organism evidence="2 3">
    <name type="scientific">Hwangdonia seohaensis</name>
    <dbReference type="NCBI Taxonomy" id="1240727"/>
    <lineage>
        <taxon>Bacteria</taxon>
        <taxon>Pseudomonadati</taxon>
        <taxon>Bacteroidota</taxon>
        <taxon>Flavobacteriia</taxon>
        <taxon>Flavobacteriales</taxon>
        <taxon>Flavobacteriaceae</taxon>
        <taxon>Hwangdonia</taxon>
    </lineage>
</organism>
<feature type="signal peptide" evidence="1">
    <location>
        <begin position="1"/>
        <end position="22"/>
    </location>
</feature>
<name>A0ABW3R7I4_9FLAO</name>
<protein>
    <recommendedName>
        <fullName evidence="4">Lipoprotein</fullName>
    </recommendedName>
</protein>
<accession>A0ABW3R7I4</accession>
<dbReference type="EMBL" id="JBHTLJ010000001">
    <property type="protein sequence ID" value="MFD1161045.1"/>
    <property type="molecule type" value="Genomic_DNA"/>
</dbReference>
<reference evidence="3" key="1">
    <citation type="journal article" date="2019" name="Int. J. Syst. Evol. Microbiol.">
        <title>The Global Catalogue of Microorganisms (GCM) 10K type strain sequencing project: providing services to taxonomists for standard genome sequencing and annotation.</title>
        <authorList>
            <consortium name="The Broad Institute Genomics Platform"/>
            <consortium name="The Broad Institute Genome Sequencing Center for Infectious Disease"/>
            <person name="Wu L."/>
            <person name="Ma J."/>
        </authorList>
    </citation>
    <scope>NUCLEOTIDE SEQUENCE [LARGE SCALE GENOMIC DNA]</scope>
    <source>
        <strain evidence="3">CCUG 63246</strain>
    </source>
</reference>